<feature type="region of interest" description="Disordered" evidence="4">
    <location>
        <begin position="14"/>
        <end position="56"/>
    </location>
</feature>
<feature type="domain" description="Histidine kinase/HSP90-like ATPase" evidence="6">
    <location>
        <begin position="367"/>
        <end position="465"/>
    </location>
</feature>
<organism evidence="7 8">
    <name type="scientific">Streptomyces dengpaensis</name>
    <dbReference type="NCBI Taxonomy" id="2049881"/>
    <lineage>
        <taxon>Bacteria</taxon>
        <taxon>Bacillati</taxon>
        <taxon>Actinomycetota</taxon>
        <taxon>Actinomycetes</taxon>
        <taxon>Kitasatosporales</taxon>
        <taxon>Streptomycetaceae</taxon>
        <taxon>Streptomyces</taxon>
    </lineage>
</organism>
<feature type="compositionally biased region" description="Basic and acidic residues" evidence="4">
    <location>
        <begin position="30"/>
        <end position="40"/>
    </location>
</feature>
<keyword evidence="2 7" id="KW-0418">Kinase</keyword>
<dbReference type="InterPro" id="IPR011712">
    <property type="entry name" value="Sig_transdc_His_kin_sub3_dim/P"/>
</dbReference>
<dbReference type="PANTHER" id="PTHR24421:SF61">
    <property type="entry name" value="OXYGEN SENSOR HISTIDINE KINASE NREB"/>
    <property type="match status" value="1"/>
</dbReference>
<dbReference type="Proteomes" id="UP000238413">
    <property type="component" value="Chromosome"/>
</dbReference>
<dbReference type="Pfam" id="PF02518">
    <property type="entry name" value="HATPase_c"/>
    <property type="match status" value="1"/>
</dbReference>
<name>A0ABN5I057_9ACTN</name>
<reference evidence="7 8" key="1">
    <citation type="submission" date="2018-02" db="EMBL/GenBank/DDBJ databases">
        <title>Complete genome sequence of Streptomyces dengpaensis, the producer of angucyclines.</title>
        <authorList>
            <person name="Yumei L."/>
        </authorList>
    </citation>
    <scope>NUCLEOTIDE SEQUENCE [LARGE SCALE GENOMIC DNA]</scope>
    <source>
        <strain evidence="7 8">XZHG99</strain>
    </source>
</reference>
<evidence type="ECO:0000259" key="6">
    <source>
        <dbReference type="SMART" id="SM00387"/>
    </source>
</evidence>
<feature type="transmembrane region" description="Helical" evidence="5">
    <location>
        <begin position="108"/>
        <end position="125"/>
    </location>
</feature>
<evidence type="ECO:0000256" key="2">
    <source>
        <dbReference type="ARBA" id="ARBA00022777"/>
    </source>
</evidence>
<accession>A0ABN5I057</accession>
<proteinExistence type="predicted"/>
<dbReference type="Gene3D" id="1.20.5.1930">
    <property type="match status" value="1"/>
</dbReference>
<evidence type="ECO:0000256" key="3">
    <source>
        <dbReference type="ARBA" id="ARBA00023012"/>
    </source>
</evidence>
<dbReference type="Pfam" id="PF07730">
    <property type="entry name" value="HisKA_3"/>
    <property type="match status" value="1"/>
</dbReference>
<keyword evidence="3" id="KW-0902">Two-component regulatory system</keyword>
<evidence type="ECO:0000256" key="1">
    <source>
        <dbReference type="ARBA" id="ARBA00022679"/>
    </source>
</evidence>
<sequence length="481" mass="50813">MKWTKLWAVVPLGRRPSHRERHPVSAGKRPPPDSNRDAGHLARGLGKNKGRPPATGYLADDAPAPGGIRLQLNALQALCRQAFAVRLAAIAIGAPFAMTNATDGPPRYAVLAAAVLGVMGSYAMLRDWDRFGPRLLAHPTLMAVDLTFGAILLLTASPASPLAYATVCTPLLAGLLYGWRGSGVFTGLQLIVLLTVFRAWEHRPGAGANTLLVAGFCIGAGIIGVTLRNLMFRFGTASQALSEANSRLAVAEAVESERARLARDMHDSVAKTLHGLALAAEALAASADASDPHTVKRQATTVASAARRAATESRALLTDLRRHTDLTTPDTDILSELHAHTADFESRTHLPTTLHHTTAGAILFPRTTARHVLAIASEALENAHRHAEATQATIELDVSATEFGLRIQDDGVGVPPTVTLDDLSRTGHFGLLGMTERAASLGGRIALNRSPQGGTEVHLTLPLPAAVPHPPPTPQEEAAHA</sequence>
<evidence type="ECO:0000313" key="8">
    <source>
        <dbReference type="Proteomes" id="UP000238413"/>
    </source>
</evidence>
<evidence type="ECO:0000313" key="7">
    <source>
        <dbReference type="EMBL" id="AVH56779.1"/>
    </source>
</evidence>
<gene>
    <name evidence="7" type="ORF">C4B68_14425</name>
</gene>
<keyword evidence="8" id="KW-1185">Reference proteome</keyword>
<dbReference type="InterPro" id="IPR036890">
    <property type="entry name" value="HATPase_C_sf"/>
</dbReference>
<feature type="transmembrane region" description="Helical" evidence="5">
    <location>
        <begin position="184"/>
        <end position="200"/>
    </location>
</feature>
<dbReference type="SMART" id="SM00387">
    <property type="entry name" value="HATPase_c"/>
    <property type="match status" value="1"/>
</dbReference>
<dbReference type="EMBL" id="CP026652">
    <property type="protein sequence ID" value="AVH56779.1"/>
    <property type="molecule type" value="Genomic_DNA"/>
</dbReference>
<dbReference type="InterPro" id="IPR050482">
    <property type="entry name" value="Sensor_HK_TwoCompSys"/>
</dbReference>
<feature type="transmembrane region" description="Helical" evidence="5">
    <location>
        <begin position="206"/>
        <end position="227"/>
    </location>
</feature>
<keyword evidence="5" id="KW-0812">Transmembrane</keyword>
<dbReference type="CDD" id="cd16917">
    <property type="entry name" value="HATPase_UhpB-NarQ-NarX-like"/>
    <property type="match status" value="1"/>
</dbReference>
<keyword evidence="5" id="KW-1133">Transmembrane helix</keyword>
<dbReference type="InterPro" id="IPR003594">
    <property type="entry name" value="HATPase_dom"/>
</dbReference>
<evidence type="ECO:0000256" key="5">
    <source>
        <dbReference type="SAM" id="Phobius"/>
    </source>
</evidence>
<keyword evidence="5" id="KW-0472">Membrane</keyword>
<keyword evidence="1" id="KW-0808">Transferase</keyword>
<dbReference type="GO" id="GO:0016301">
    <property type="term" value="F:kinase activity"/>
    <property type="evidence" value="ECO:0007669"/>
    <property type="project" value="UniProtKB-KW"/>
</dbReference>
<dbReference type="PANTHER" id="PTHR24421">
    <property type="entry name" value="NITRATE/NITRITE SENSOR PROTEIN NARX-RELATED"/>
    <property type="match status" value="1"/>
</dbReference>
<evidence type="ECO:0000256" key="4">
    <source>
        <dbReference type="SAM" id="MobiDB-lite"/>
    </source>
</evidence>
<protein>
    <submittedName>
        <fullName evidence="7">Two-component sensor histidine kinase</fullName>
    </submittedName>
</protein>
<feature type="transmembrane region" description="Helical" evidence="5">
    <location>
        <begin position="83"/>
        <end position="102"/>
    </location>
</feature>
<dbReference type="Gene3D" id="3.30.565.10">
    <property type="entry name" value="Histidine kinase-like ATPase, C-terminal domain"/>
    <property type="match status" value="1"/>
</dbReference>
<dbReference type="SUPFAM" id="SSF55874">
    <property type="entry name" value="ATPase domain of HSP90 chaperone/DNA topoisomerase II/histidine kinase"/>
    <property type="match status" value="1"/>
</dbReference>